<dbReference type="PROSITE" id="PS01070">
    <property type="entry name" value="NUCLEASE_NON_SPEC"/>
    <property type="match status" value="1"/>
</dbReference>
<evidence type="ECO:0000256" key="8">
    <source>
        <dbReference type="RuleBase" id="RU366055"/>
    </source>
</evidence>
<dbReference type="Pfam" id="PF01223">
    <property type="entry name" value="Endonuclease_NS"/>
    <property type="match status" value="1"/>
</dbReference>
<evidence type="ECO:0000313" key="11">
    <source>
        <dbReference type="EMBL" id="CAK8674881.1"/>
    </source>
</evidence>
<evidence type="ECO:0000256" key="2">
    <source>
        <dbReference type="ARBA" id="ARBA00010052"/>
    </source>
</evidence>
<dbReference type="InterPro" id="IPR018524">
    <property type="entry name" value="DNA/RNA_endonuclease_AS"/>
</dbReference>
<feature type="domain" description="ENPP1-3/EXOG-like endonuclease/phosphodiesterase" evidence="9">
    <location>
        <begin position="64"/>
        <end position="273"/>
    </location>
</feature>
<dbReference type="CDD" id="cd00091">
    <property type="entry name" value="NUC"/>
    <property type="match status" value="1"/>
</dbReference>
<feature type="domain" description="DNA/RNA non-specific endonuclease/pyrophosphatase/phosphodiesterase" evidence="10">
    <location>
        <begin position="63"/>
        <end position="273"/>
    </location>
</feature>
<dbReference type="SUPFAM" id="SSF54060">
    <property type="entry name" value="His-Me finger endonucleases"/>
    <property type="match status" value="1"/>
</dbReference>
<comment type="similarity">
    <text evidence="2 8">Belongs to the DNA/RNA non-specific endonuclease family.</text>
</comment>
<dbReference type="EC" id="3.1.30.-" evidence="8"/>
<evidence type="ECO:0000256" key="1">
    <source>
        <dbReference type="ARBA" id="ARBA00001946"/>
    </source>
</evidence>
<sequence length="286" mass="33017">MFKRICGTIATLAIGGLAGSELQKRWANSRIFFKNAEAAMPLLPTRPTEIMKYGFPSNTNLKMRENYVLSYDTRCRNAHWVFEHLTRDLVKVDENSANREEHNFQEDGSIPKPFRATNQDFFRSGFDRGHLAAAANHRANKHWMADTFYLSNISPQHPQLNRNAWNNLEKYTRSLAYHYDNVYVCTGPLYLPRRENDGKLYVTYQVLEPNHVAVPTHFFKVILCERQGHFDLKSYMMPNEPVDPKIPLKSFMVPVEVIERASGLLMFSGLDTGKLRKINSGKETKL</sequence>
<keyword evidence="12" id="KW-1185">Reference proteome</keyword>
<dbReference type="SMART" id="SM00892">
    <property type="entry name" value="Endonuclease_NS"/>
    <property type="match status" value="1"/>
</dbReference>
<organism evidence="11 12">
    <name type="scientific">Clavelina lepadiformis</name>
    <name type="common">Light-bulb sea squirt</name>
    <name type="synonym">Ascidia lepadiformis</name>
    <dbReference type="NCBI Taxonomy" id="159417"/>
    <lineage>
        <taxon>Eukaryota</taxon>
        <taxon>Metazoa</taxon>
        <taxon>Chordata</taxon>
        <taxon>Tunicata</taxon>
        <taxon>Ascidiacea</taxon>
        <taxon>Aplousobranchia</taxon>
        <taxon>Clavelinidae</taxon>
        <taxon>Clavelina</taxon>
    </lineage>
</organism>
<evidence type="ECO:0000259" key="9">
    <source>
        <dbReference type="SMART" id="SM00477"/>
    </source>
</evidence>
<evidence type="ECO:0000256" key="5">
    <source>
        <dbReference type="ARBA" id="ARBA00022759"/>
    </source>
</evidence>
<comment type="cofactor">
    <cofactor evidence="1 8">
        <name>Mg(2+)</name>
        <dbReference type="ChEBI" id="CHEBI:18420"/>
    </cofactor>
</comment>
<dbReference type="InterPro" id="IPR044929">
    <property type="entry name" value="DNA/RNA_non-sp_Endonuclease_sf"/>
</dbReference>
<dbReference type="InterPro" id="IPR001604">
    <property type="entry name" value="Endo_G_ENPP1-like_dom"/>
</dbReference>
<evidence type="ECO:0000313" key="12">
    <source>
        <dbReference type="Proteomes" id="UP001642483"/>
    </source>
</evidence>
<keyword evidence="3 8" id="KW-0540">Nuclease</keyword>
<keyword evidence="5 8" id="KW-0255">Endonuclease</keyword>
<evidence type="ECO:0000256" key="6">
    <source>
        <dbReference type="ARBA" id="ARBA00022801"/>
    </source>
</evidence>
<accession>A0ABP0F646</accession>
<evidence type="ECO:0000256" key="3">
    <source>
        <dbReference type="ARBA" id="ARBA00022722"/>
    </source>
</evidence>
<reference evidence="11 12" key="1">
    <citation type="submission" date="2024-02" db="EMBL/GenBank/DDBJ databases">
        <authorList>
            <person name="Daric V."/>
            <person name="Darras S."/>
        </authorList>
    </citation>
    <scope>NUCLEOTIDE SEQUENCE [LARGE SCALE GENOMIC DNA]</scope>
</reference>
<protein>
    <recommendedName>
        <fullName evidence="8">Endonuclease</fullName>
        <ecNumber evidence="8">3.1.30.-</ecNumber>
    </recommendedName>
</protein>
<keyword evidence="7" id="KW-0460">Magnesium</keyword>
<evidence type="ECO:0000256" key="7">
    <source>
        <dbReference type="ARBA" id="ARBA00022842"/>
    </source>
</evidence>
<proteinExistence type="inferred from homology"/>
<name>A0ABP0F646_CLALP</name>
<dbReference type="Gene3D" id="3.40.570.10">
    <property type="entry name" value="Extracellular Endonuclease, subunit A"/>
    <property type="match status" value="1"/>
</dbReference>
<keyword evidence="4 8" id="KW-0479">Metal-binding</keyword>
<dbReference type="InterPro" id="IPR020821">
    <property type="entry name" value="ENPP1-3/EXOG-like_nuc-like"/>
</dbReference>
<evidence type="ECO:0000259" key="10">
    <source>
        <dbReference type="SMART" id="SM00892"/>
    </source>
</evidence>
<dbReference type="InterPro" id="IPR040255">
    <property type="entry name" value="Non-specific_endonuclease"/>
</dbReference>
<dbReference type="Proteomes" id="UP001642483">
    <property type="component" value="Unassembled WGS sequence"/>
</dbReference>
<keyword evidence="6 8" id="KW-0378">Hydrolase</keyword>
<comment type="caution">
    <text evidence="11">The sequence shown here is derived from an EMBL/GenBank/DDBJ whole genome shotgun (WGS) entry which is preliminary data.</text>
</comment>
<dbReference type="PANTHER" id="PTHR13966:SF5">
    <property type="entry name" value="ENDONUCLEASE G, MITOCHONDRIAL"/>
    <property type="match status" value="1"/>
</dbReference>
<dbReference type="InterPro" id="IPR044925">
    <property type="entry name" value="His-Me_finger_sf"/>
</dbReference>
<dbReference type="PANTHER" id="PTHR13966">
    <property type="entry name" value="ENDONUCLEASE RELATED"/>
    <property type="match status" value="1"/>
</dbReference>
<gene>
    <name evidence="11" type="ORF">CVLEPA_LOCUS4534</name>
</gene>
<dbReference type="SMART" id="SM00477">
    <property type="entry name" value="NUC"/>
    <property type="match status" value="1"/>
</dbReference>
<evidence type="ECO:0000256" key="4">
    <source>
        <dbReference type="ARBA" id="ARBA00022723"/>
    </source>
</evidence>
<dbReference type="EMBL" id="CAWYQH010000013">
    <property type="protein sequence ID" value="CAK8674881.1"/>
    <property type="molecule type" value="Genomic_DNA"/>
</dbReference>